<evidence type="ECO:0000313" key="2">
    <source>
        <dbReference type="EMBL" id="MDI6452330.1"/>
    </source>
</evidence>
<keyword evidence="1" id="KW-0472">Membrane</keyword>
<protein>
    <recommendedName>
        <fullName evidence="4">Rho termination factor N-terminal domain-containing protein</fullName>
    </recommendedName>
</protein>
<proteinExistence type="predicted"/>
<keyword evidence="1" id="KW-1133">Transmembrane helix</keyword>
<feature type="transmembrane region" description="Helical" evidence="1">
    <location>
        <begin position="478"/>
        <end position="504"/>
    </location>
</feature>
<dbReference type="EMBL" id="JASCXW010000003">
    <property type="protein sequence ID" value="MDI6452330.1"/>
    <property type="molecule type" value="Genomic_DNA"/>
</dbReference>
<keyword evidence="3" id="KW-1185">Reference proteome</keyword>
<name>A0AAW6U6C3_9MOLU</name>
<accession>A0AAW6U6C3</accession>
<evidence type="ECO:0000256" key="1">
    <source>
        <dbReference type="SAM" id="Phobius"/>
    </source>
</evidence>
<gene>
    <name evidence="2" type="ORF">QJ521_02030</name>
</gene>
<reference evidence="2" key="1">
    <citation type="submission" date="2023-05" db="EMBL/GenBank/DDBJ databases">
        <title>Mariniplasma microaerophilum sp. nov., a novel anaerobic mollicute isolated from terrestrial mud volcano, Taman Peninsula, Russia.</title>
        <authorList>
            <person name="Khomyakova M.A."/>
            <person name="Merkel A.Y."/>
            <person name="Slobodkin A.I."/>
        </authorList>
    </citation>
    <scope>NUCLEOTIDE SEQUENCE</scope>
    <source>
        <strain evidence="2">M4Ah</strain>
    </source>
</reference>
<evidence type="ECO:0008006" key="4">
    <source>
        <dbReference type="Google" id="ProtNLM"/>
    </source>
</evidence>
<evidence type="ECO:0000313" key="3">
    <source>
        <dbReference type="Proteomes" id="UP001431532"/>
    </source>
</evidence>
<dbReference type="Proteomes" id="UP001431532">
    <property type="component" value="Unassembled WGS sequence"/>
</dbReference>
<dbReference type="RefSeq" id="WP_282838745.1">
    <property type="nucleotide sequence ID" value="NZ_JASCXW010000003.1"/>
</dbReference>
<keyword evidence="1" id="KW-0812">Transmembrane</keyword>
<sequence length="539" mass="62264">MPRLTRESEILVGNKELKIEEILKTIIYLPGSQVKSFFTEIGLTIPRELRMFVLRETLREKVIQTRKTRLTLADELNYRLSWFTEFTETQLENLLVFFDDPQLDRVFLEDFWTDLLSYMIDKKVTSNDIKKLLDNSISYVKSVGLELPDMKEYNREIKDLFFDSFGRIDGVPPGKFRPVLYKSSTLGEIRDLGTKYDVNVPRRLKKSELADIIIDELQDRGEHTPELETQIRGMSVLIMQRFAIDHDIKASTELKKEEIIEYILANAKETKESYFVPESPEVYEKEIEEVQKHVEEEPVAKPIFEEKKEHAEVVEDAKIDEPIEEVKTKVEVKDEPKVEVPQKETVQYVQQSLDMSELVHEIKMLREVVEHALQQDGKVEQKDLHAVKKLTESSPTGEPVILNSAEFYGEPKSLKKIIKDDEANEREQFIEDKKAASSIGVDKDNRLINKDEQLPGELRFFGKMFKGLGKFLWKLLKVLFKVFLIAASIAIILFVIYGAITYFVDIPFLAGFNDTLNGIQIAGKGILQHLHDILASIFG</sequence>
<organism evidence="2 3">
    <name type="scientific">Peloplasma aerotolerans</name>
    <dbReference type="NCBI Taxonomy" id="3044389"/>
    <lineage>
        <taxon>Bacteria</taxon>
        <taxon>Bacillati</taxon>
        <taxon>Mycoplasmatota</taxon>
        <taxon>Mollicutes</taxon>
        <taxon>Acholeplasmatales</taxon>
        <taxon>Acholeplasmataceae</taxon>
        <taxon>Peloplasma</taxon>
    </lineage>
</organism>
<dbReference type="AlphaFoldDB" id="A0AAW6U6C3"/>
<comment type="caution">
    <text evidence="2">The sequence shown here is derived from an EMBL/GenBank/DDBJ whole genome shotgun (WGS) entry which is preliminary data.</text>
</comment>